<evidence type="ECO:0000313" key="1">
    <source>
        <dbReference type="EMBL" id="CAF1623441.1"/>
    </source>
</evidence>
<dbReference type="Gene3D" id="3.30.420.10">
    <property type="entry name" value="Ribonuclease H-like superfamily/Ribonuclease H"/>
    <property type="match status" value="1"/>
</dbReference>
<reference evidence="1" key="1">
    <citation type="submission" date="2021-02" db="EMBL/GenBank/DDBJ databases">
        <authorList>
            <person name="Nowell W R."/>
        </authorList>
    </citation>
    <scope>NUCLEOTIDE SEQUENCE</scope>
</reference>
<dbReference type="PANTHER" id="PTHR46068:SF1">
    <property type="entry name" value="TRANSPOSASE IS30-LIKE HTH DOMAIN-CONTAINING PROTEIN"/>
    <property type="match status" value="1"/>
</dbReference>
<evidence type="ECO:0000313" key="3">
    <source>
        <dbReference type="Proteomes" id="UP000663829"/>
    </source>
</evidence>
<keyword evidence="3" id="KW-1185">Reference proteome</keyword>
<dbReference type="PANTHER" id="PTHR46068">
    <property type="entry name" value="PROTEIN CBG27172"/>
    <property type="match status" value="1"/>
</dbReference>
<sequence>MEKKKGQKLNAGQKQKRLERAEALKRRFADGRHPRILFTDEKFFTIEEAHNPQRDRIWADERPTEEELIVQRQMTPKGVMV</sequence>
<dbReference type="GO" id="GO:0003676">
    <property type="term" value="F:nucleic acid binding"/>
    <property type="evidence" value="ECO:0007669"/>
    <property type="project" value="InterPro"/>
</dbReference>
<gene>
    <name evidence="1" type="ORF">GPM918_LOCUS43877</name>
    <name evidence="2" type="ORF">SRO942_LOCUS45515</name>
</gene>
<comment type="caution">
    <text evidence="1">The sequence shown here is derived from an EMBL/GenBank/DDBJ whole genome shotgun (WGS) entry which is preliminary data.</text>
</comment>
<dbReference type="EMBL" id="CAJNOQ010041354">
    <property type="protein sequence ID" value="CAF1623441.1"/>
    <property type="molecule type" value="Genomic_DNA"/>
</dbReference>
<dbReference type="EMBL" id="CAJOBC010108671">
    <property type="protein sequence ID" value="CAF4515492.1"/>
    <property type="molecule type" value="Genomic_DNA"/>
</dbReference>
<dbReference type="OrthoDB" id="10006939at2759"/>
<evidence type="ECO:0000313" key="2">
    <source>
        <dbReference type="EMBL" id="CAF4515492.1"/>
    </source>
</evidence>
<accession>A0A816CHK3</accession>
<protein>
    <submittedName>
        <fullName evidence="1">Uncharacterized protein</fullName>
    </submittedName>
</protein>
<organism evidence="1 3">
    <name type="scientific">Didymodactylos carnosus</name>
    <dbReference type="NCBI Taxonomy" id="1234261"/>
    <lineage>
        <taxon>Eukaryota</taxon>
        <taxon>Metazoa</taxon>
        <taxon>Spiralia</taxon>
        <taxon>Gnathifera</taxon>
        <taxon>Rotifera</taxon>
        <taxon>Eurotatoria</taxon>
        <taxon>Bdelloidea</taxon>
        <taxon>Philodinida</taxon>
        <taxon>Philodinidae</taxon>
        <taxon>Didymodactylos</taxon>
    </lineage>
</organism>
<dbReference type="Proteomes" id="UP000681722">
    <property type="component" value="Unassembled WGS sequence"/>
</dbReference>
<name>A0A816CHK3_9BILA</name>
<proteinExistence type="predicted"/>
<dbReference type="Proteomes" id="UP000663829">
    <property type="component" value="Unassembled WGS sequence"/>
</dbReference>
<dbReference type="AlphaFoldDB" id="A0A816CHK3"/>
<dbReference type="InterPro" id="IPR036397">
    <property type="entry name" value="RNaseH_sf"/>
</dbReference>